<feature type="non-terminal residue" evidence="3">
    <location>
        <position position="136"/>
    </location>
</feature>
<evidence type="ECO:0000256" key="1">
    <source>
        <dbReference type="ARBA" id="ARBA00022679"/>
    </source>
</evidence>
<dbReference type="PRINTS" id="PR01469">
    <property type="entry name" value="CARBMTKINASE"/>
</dbReference>
<dbReference type="InterPro" id="IPR036393">
    <property type="entry name" value="AceGlu_kinase-like_sf"/>
</dbReference>
<evidence type="ECO:0000256" key="2">
    <source>
        <dbReference type="ARBA" id="ARBA00022777"/>
    </source>
</evidence>
<dbReference type="SUPFAM" id="SSF53633">
    <property type="entry name" value="Carbamate kinase-like"/>
    <property type="match status" value="1"/>
</dbReference>
<dbReference type="EMBL" id="UINC01210376">
    <property type="protein sequence ID" value="SVE33811.1"/>
    <property type="molecule type" value="Genomic_DNA"/>
</dbReference>
<dbReference type="Gene3D" id="3.40.1160.10">
    <property type="entry name" value="Acetylglutamate kinase-like"/>
    <property type="match status" value="1"/>
</dbReference>
<organism evidence="3">
    <name type="scientific">marine metagenome</name>
    <dbReference type="NCBI Taxonomy" id="408172"/>
    <lineage>
        <taxon>unclassified sequences</taxon>
        <taxon>metagenomes</taxon>
        <taxon>ecological metagenomes</taxon>
    </lineage>
</organism>
<reference evidence="3" key="1">
    <citation type="submission" date="2018-05" db="EMBL/GenBank/DDBJ databases">
        <authorList>
            <person name="Lanie J.A."/>
            <person name="Ng W.-L."/>
            <person name="Kazmierczak K.M."/>
            <person name="Andrzejewski T.M."/>
            <person name="Davidsen T.M."/>
            <person name="Wayne K.J."/>
            <person name="Tettelin H."/>
            <person name="Glass J.I."/>
            <person name="Rusch D."/>
            <person name="Podicherti R."/>
            <person name="Tsui H.-C.T."/>
            <person name="Winkler M.E."/>
        </authorList>
    </citation>
    <scope>NUCLEOTIDE SEQUENCE</scope>
</reference>
<keyword evidence="1" id="KW-0808">Transferase</keyword>
<dbReference type="AlphaFoldDB" id="A0A383CNV6"/>
<dbReference type="PANTHER" id="PTHR30409">
    <property type="entry name" value="CARBAMATE KINASE"/>
    <property type="match status" value="1"/>
</dbReference>
<dbReference type="GO" id="GO:0008804">
    <property type="term" value="F:carbamate kinase activity"/>
    <property type="evidence" value="ECO:0007669"/>
    <property type="project" value="InterPro"/>
</dbReference>
<name>A0A383CNV6_9ZZZZ</name>
<proteinExistence type="predicted"/>
<gene>
    <name evidence="3" type="ORF">METZ01_LOCUS486665</name>
</gene>
<dbReference type="GO" id="GO:0005829">
    <property type="term" value="C:cytosol"/>
    <property type="evidence" value="ECO:0007669"/>
    <property type="project" value="TreeGrafter"/>
</dbReference>
<evidence type="ECO:0008006" key="4">
    <source>
        <dbReference type="Google" id="ProtNLM"/>
    </source>
</evidence>
<evidence type="ECO:0000313" key="3">
    <source>
        <dbReference type="EMBL" id="SVE33811.1"/>
    </source>
</evidence>
<keyword evidence="2" id="KW-0418">Kinase</keyword>
<accession>A0A383CNV6</accession>
<dbReference type="PANTHER" id="PTHR30409:SF1">
    <property type="entry name" value="CARBAMATE KINASE-RELATED"/>
    <property type="match status" value="1"/>
</dbReference>
<sequence>MNRDDPRNLSRDRLLIAVGGNAIHPEGIRGTSEEQMQVAAKTADYLLPLLQQDNELVITHGNGPGVGKTMMRQVLARHRVAPMSLDICVANTQGVTAYILTQAFENALRRVGNPRHAVGLVTQVEVDPADPAFTHP</sequence>
<dbReference type="InterPro" id="IPR003964">
    <property type="entry name" value="Carb_kinase"/>
</dbReference>
<dbReference type="GO" id="GO:0019546">
    <property type="term" value="P:L-arginine deiminase pathway"/>
    <property type="evidence" value="ECO:0007669"/>
    <property type="project" value="TreeGrafter"/>
</dbReference>
<protein>
    <recommendedName>
        <fullName evidence="4">Aspartate/glutamate/uridylate kinase domain-containing protein</fullName>
    </recommendedName>
</protein>